<keyword evidence="6" id="KW-0411">Iron-sulfur</keyword>
<dbReference type="AlphaFoldDB" id="A0A9W5K514"/>
<comment type="similarity">
    <text evidence="2">Belongs to the class-V pyridoxal-phosphate-dependent aminotransferase family. NifS/IscS subfamily.</text>
</comment>
<dbReference type="InterPro" id="IPR016454">
    <property type="entry name" value="Cysteine_dSase"/>
</dbReference>
<evidence type="ECO:0000256" key="2">
    <source>
        <dbReference type="ARBA" id="ARBA00006490"/>
    </source>
</evidence>
<dbReference type="Pfam" id="PF00266">
    <property type="entry name" value="Aminotran_5"/>
    <property type="match status" value="1"/>
</dbReference>
<feature type="coiled-coil region" evidence="7">
    <location>
        <begin position="290"/>
        <end position="327"/>
    </location>
</feature>
<reference evidence="9" key="1">
    <citation type="submission" date="2012-04" db="EMBL/GenBank/DDBJ databases">
        <title>The Genome Sequence of Bacillus cereus VD014.</title>
        <authorList>
            <consortium name="The Broad Institute Genome Sequencing Platform"/>
            <consortium name="The Broad Institute Genome Sequencing Center for Infectious Disease"/>
            <person name="Feldgarden M."/>
            <person name="Van der Auwera G.A."/>
            <person name="Mahillon J."/>
            <person name="Duprez V."/>
            <person name="Timmery S."/>
            <person name="Mattelet C."/>
            <person name="Dierick K."/>
            <person name="Sun M."/>
            <person name="Yu Z."/>
            <person name="Zhu L."/>
            <person name="Hu X."/>
            <person name="Shank E.B."/>
            <person name="Swiecicka I."/>
            <person name="Hansen B.M."/>
            <person name="Andrup L."/>
            <person name="Young S.K."/>
            <person name="Zeng Q."/>
            <person name="Gargeya S."/>
            <person name="Fitzgerald M."/>
            <person name="Haas B."/>
            <person name="Abouelleil A."/>
            <person name="Alvarado L."/>
            <person name="Arachchi H.M."/>
            <person name="Berlin A."/>
            <person name="Chapman S.B."/>
            <person name="Goldberg J."/>
            <person name="Griggs A."/>
            <person name="Gujja S."/>
            <person name="Hansen M."/>
            <person name="Howarth C."/>
            <person name="Imamovic A."/>
            <person name="Larimer J."/>
            <person name="McCowen C."/>
            <person name="Montmayeur A."/>
            <person name="Murphy C."/>
            <person name="Neiman D."/>
            <person name="Pearson M."/>
            <person name="Priest M."/>
            <person name="Roberts A."/>
            <person name="Saif S."/>
            <person name="Shea T."/>
            <person name="Sisk P."/>
            <person name="Sykes S."/>
            <person name="Wortman J."/>
            <person name="Nusbaum C."/>
            <person name="Birren B."/>
        </authorList>
    </citation>
    <scope>NUCLEOTIDE SEQUENCE</scope>
    <source>
        <strain evidence="9">VD014</strain>
    </source>
</reference>
<dbReference type="GO" id="GO:0046872">
    <property type="term" value="F:metal ion binding"/>
    <property type="evidence" value="ECO:0007669"/>
    <property type="project" value="UniProtKB-KW"/>
</dbReference>
<gene>
    <name evidence="9" type="ORF">IIA_04375</name>
</gene>
<dbReference type="InterPro" id="IPR015424">
    <property type="entry name" value="PyrdxlP-dep_Trfase"/>
</dbReference>
<dbReference type="PIRSF" id="PIRSF005572">
    <property type="entry name" value="NifS"/>
    <property type="match status" value="1"/>
</dbReference>
<accession>A0A9W5K514</accession>
<evidence type="ECO:0000256" key="3">
    <source>
        <dbReference type="ARBA" id="ARBA00022723"/>
    </source>
</evidence>
<dbReference type="InterPro" id="IPR000192">
    <property type="entry name" value="Aminotrans_V_dom"/>
</dbReference>
<keyword evidence="7" id="KW-0175">Coiled coil</keyword>
<dbReference type="Gene3D" id="3.90.1150.10">
    <property type="entry name" value="Aspartate Aminotransferase, domain 1"/>
    <property type="match status" value="1"/>
</dbReference>
<comment type="cofactor">
    <cofactor evidence="1">
        <name>pyridoxal 5'-phosphate</name>
        <dbReference type="ChEBI" id="CHEBI:597326"/>
    </cofactor>
</comment>
<dbReference type="EMBL" id="AHER01000039">
    <property type="protein sequence ID" value="EJR18422.1"/>
    <property type="molecule type" value="Genomic_DNA"/>
</dbReference>
<dbReference type="GO" id="GO:0051536">
    <property type="term" value="F:iron-sulfur cluster binding"/>
    <property type="evidence" value="ECO:0007669"/>
    <property type="project" value="UniProtKB-KW"/>
</dbReference>
<comment type="caution">
    <text evidence="9">The sequence shown here is derived from an EMBL/GenBank/DDBJ whole genome shotgun (WGS) entry which is preliminary data.</text>
</comment>
<dbReference type="InterPro" id="IPR015421">
    <property type="entry name" value="PyrdxlP-dep_Trfase_major"/>
</dbReference>
<sequence>MGGHPRQLLAFTNRDKTEPLRSLSVMTRIYDMIIRCDSAERGRTMIYFDNSATTKPYPEALQSYVTVAGKYFGNPSSIHSLGGEAERLLTQSRTIAAQLLRVKPSEIIFTSGGTEGNNLAIKGIAMRNRSRGKHIITTNIEHASVFEAYKQLEELGFDVTYLPVNEHGVVSVEDVKRALREDTILVSIIHVNNETGAIQPVAEIGTLLSNHPKIRFHVDHVQGIGKVPLDLYASHIDLCSISGHKFHSVKGTGLLYVRDGVRLDPILSGGQQELKYRSGTENLPGIVAMVKALRMTMEQVKEKVAHLQSLQAELVRFFKEMEDVTINTSLAYAAPHILNVSFVGLKPEVVVHALEEHGVYVSTKSACSSKANEVSRVLVSMGVPHAAAASAIRISLAPENTMEEVKQFEGIVKETMPKLYEVMR</sequence>
<evidence type="ECO:0000313" key="9">
    <source>
        <dbReference type="EMBL" id="EJR18422.1"/>
    </source>
</evidence>
<dbReference type="FunFam" id="3.40.640.10:FF:000084">
    <property type="entry name" value="IscS-like cysteine desulfurase"/>
    <property type="match status" value="1"/>
</dbReference>
<keyword evidence="5" id="KW-0408">Iron</keyword>
<evidence type="ECO:0000256" key="6">
    <source>
        <dbReference type="ARBA" id="ARBA00023014"/>
    </source>
</evidence>
<evidence type="ECO:0000256" key="7">
    <source>
        <dbReference type="SAM" id="Coils"/>
    </source>
</evidence>
<keyword evidence="4" id="KW-0663">Pyridoxal phosphate</keyword>
<evidence type="ECO:0000256" key="1">
    <source>
        <dbReference type="ARBA" id="ARBA00001933"/>
    </source>
</evidence>
<dbReference type="GO" id="GO:0031071">
    <property type="term" value="F:cysteine desulfurase activity"/>
    <property type="evidence" value="ECO:0007669"/>
    <property type="project" value="UniProtKB-ARBA"/>
</dbReference>
<evidence type="ECO:0000256" key="4">
    <source>
        <dbReference type="ARBA" id="ARBA00022898"/>
    </source>
</evidence>
<keyword evidence="3" id="KW-0479">Metal-binding</keyword>
<dbReference type="Gene3D" id="3.40.640.10">
    <property type="entry name" value="Type I PLP-dependent aspartate aminotransferase-like (Major domain)"/>
    <property type="match status" value="1"/>
</dbReference>
<dbReference type="NCBIfam" id="NF002806">
    <property type="entry name" value="PRK02948.1"/>
    <property type="match status" value="1"/>
</dbReference>
<evidence type="ECO:0000313" key="10">
    <source>
        <dbReference type="Proteomes" id="UP000006607"/>
    </source>
</evidence>
<protein>
    <recommendedName>
        <fullName evidence="8">Aminotransferase class V domain-containing protein</fullName>
    </recommendedName>
</protein>
<organism evidence="9 10">
    <name type="scientific">Bacillus cereus (strain VD014)</name>
    <dbReference type="NCBI Taxonomy" id="1053223"/>
    <lineage>
        <taxon>Bacteria</taxon>
        <taxon>Bacillati</taxon>
        <taxon>Bacillota</taxon>
        <taxon>Bacilli</taxon>
        <taxon>Bacillales</taxon>
        <taxon>Bacillaceae</taxon>
        <taxon>Bacillus</taxon>
        <taxon>Bacillus cereus group</taxon>
    </lineage>
</organism>
<dbReference type="Proteomes" id="UP000006607">
    <property type="component" value="Unassembled WGS sequence"/>
</dbReference>
<feature type="domain" description="Aminotransferase class V" evidence="8">
    <location>
        <begin position="46"/>
        <end position="408"/>
    </location>
</feature>
<dbReference type="SUPFAM" id="SSF53383">
    <property type="entry name" value="PLP-dependent transferases"/>
    <property type="match status" value="1"/>
</dbReference>
<proteinExistence type="inferred from homology"/>
<evidence type="ECO:0000256" key="5">
    <source>
        <dbReference type="ARBA" id="ARBA00023004"/>
    </source>
</evidence>
<dbReference type="PANTHER" id="PTHR11601:SF50">
    <property type="entry name" value="CYSTEINE DESULFURASE ISCS 2-RELATED"/>
    <property type="match status" value="1"/>
</dbReference>
<name>A0A9W5K514_BACC8</name>
<dbReference type="PANTHER" id="PTHR11601">
    <property type="entry name" value="CYSTEINE DESULFURYLASE FAMILY MEMBER"/>
    <property type="match status" value="1"/>
</dbReference>
<dbReference type="InterPro" id="IPR015422">
    <property type="entry name" value="PyrdxlP-dep_Trfase_small"/>
</dbReference>
<evidence type="ECO:0000259" key="8">
    <source>
        <dbReference type="Pfam" id="PF00266"/>
    </source>
</evidence>